<gene>
    <name evidence="4" type="ORF">NFG57_18415</name>
</gene>
<dbReference type="AlphaFoldDB" id="A0AAU7KT45"/>
<dbReference type="InterPro" id="IPR006076">
    <property type="entry name" value="FAD-dep_OxRdtase"/>
</dbReference>
<keyword evidence="1" id="KW-0560">Oxidoreductase</keyword>
<protein>
    <submittedName>
        <fullName evidence="4">FAD-binding oxidoreductase</fullName>
    </submittedName>
</protein>
<organism evidence="4">
    <name type="scientific">Halomonas sp. H10-59</name>
    <dbReference type="NCBI Taxonomy" id="2950874"/>
    <lineage>
        <taxon>Bacteria</taxon>
        <taxon>Pseudomonadati</taxon>
        <taxon>Pseudomonadota</taxon>
        <taxon>Gammaproteobacteria</taxon>
        <taxon>Oceanospirillales</taxon>
        <taxon>Halomonadaceae</taxon>
        <taxon>Halomonas</taxon>
    </lineage>
</organism>
<feature type="transmembrane region" description="Helical" evidence="2">
    <location>
        <begin position="6"/>
        <end position="22"/>
    </location>
</feature>
<name>A0AAU7KT45_9GAMM</name>
<dbReference type="EMBL" id="CP098828">
    <property type="protein sequence ID" value="XBO74761.1"/>
    <property type="molecule type" value="Genomic_DNA"/>
</dbReference>
<keyword evidence="2" id="KW-0812">Transmembrane</keyword>
<dbReference type="GO" id="GO:0016491">
    <property type="term" value="F:oxidoreductase activity"/>
    <property type="evidence" value="ECO:0007669"/>
    <property type="project" value="UniProtKB-KW"/>
</dbReference>
<evidence type="ECO:0000256" key="1">
    <source>
        <dbReference type="ARBA" id="ARBA00023002"/>
    </source>
</evidence>
<dbReference type="Gene3D" id="3.50.50.60">
    <property type="entry name" value="FAD/NAD(P)-binding domain"/>
    <property type="match status" value="1"/>
</dbReference>
<dbReference type="SUPFAM" id="SSF54373">
    <property type="entry name" value="FAD-linked reductases, C-terminal domain"/>
    <property type="match status" value="1"/>
</dbReference>
<dbReference type="Pfam" id="PF01266">
    <property type="entry name" value="DAO"/>
    <property type="match status" value="1"/>
</dbReference>
<evidence type="ECO:0000313" key="4">
    <source>
        <dbReference type="EMBL" id="XBO74761.1"/>
    </source>
</evidence>
<sequence>MAHEVMIIGGGVVGMAVAYGLARRGRRVCVLDEHDTALKASRGNAGLVWVQGKGAGMPAYAAMSLASSRAWPRFAGELGERTGVDLEFEQPGGVDLCLDDDEVRTRCAEYQALYDAPWAREAGVRWEYLEGARLERLLPGLGGDVPGGIWTPHDGHCNPLFLLRALYSACQALGVDVRPHHPVASIDPGEAGFVAHTARGAVRAERLVLACGLGAARLAPPLGLCGRVTPVRGQVLVSERLPAAGRLPTPQIRQTASGGYLIGDVLEHVGHDTRVTLDTLHALARRAVTIYPDLAAARLVRSWAALRIMTPDGCPVYEASQRYPGAYNLSCHSGITLAAFHADELAAALDDDRLTERYPLFSGGRFDVQAA</sequence>
<evidence type="ECO:0000259" key="3">
    <source>
        <dbReference type="Pfam" id="PF01266"/>
    </source>
</evidence>
<proteinExistence type="predicted"/>
<dbReference type="GO" id="GO:0005737">
    <property type="term" value="C:cytoplasm"/>
    <property type="evidence" value="ECO:0007669"/>
    <property type="project" value="TreeGrafter"/>
</dbReference>
<accession>A0AAU7KT45</accession>
<dbReference type="PANTHER" id="PTHR13847">
    <property type="entry name" value="SARCOSINE DEHYDROGENASE-RELATED"/>
    <property type="match status" value="1"/>
</dbReference>
<reference evidence="4" key="1">
    <citation type="submission" date="2022-06" db="EMBL/GenBank/DDBJ databases">
        <title>A novel DMS-producing enzyme.</title>
        <authorList>
            <person name="Zhang Y."/>
        </authorList>
    </citation>
    <scope>NUCLEOTIDE SEQUENCE</scope>
    <source>
        <strain evidence="4">H10-59</strain>
    </source>
</reference>
<evidence type="ECO:0000256" key="2">
    <source>
        <dbReference type="SAM" id="Phobius"/>
    </source>
</evidence>
<dbReference type="InterPro" id="IPR036188">
    <property type="entry name" value="FAD/NAD-bd_sf"/>
</dbReference>
<dbReference type="SUPFAM" id="SSF51905">
    <property type="entry name" value="FAD/NAD(P)-binding domain"/>
    <property type="match status" value="1"/>
</dbReference>
<keyword evidence="2" id="KW-1133">Transmembrane helix</keyword>
<feature type="domain" description="FAD dependent oxidoreductase" evidence="3">
    <location>
        <begin position="5"/>
        <end position="347"/>
    </location>
</feature>
<dbReference type="Gene3D" id="3.30.9.10">
    <property type="entry name" value="D-Amino Acid Oxidase, subunit A, domain 2"/>
    <property type="match status" value="1"/>
</dbReference>
<dbReference type="RefSeq" id="WP_348814930.1">
    <property type="nucleotide sequence ID" value="NZ_CP098828.1"/>
</dbReference>
<keyword evidence="2" id="KW-0472">Membrane</keyword>